<feature type="chain" id="PRO_5014955307" description="Porin" evidence="1">
    <location>
        <begin position="21"/>
        <end position="463"/>
    </location>
</feature>
<protein>
    <recommendedName>
        <fullName evidence="4">Porin</fullName>
    </recommendedName>
</protein>
<comment type="caution">
    <text evidence="2">The sequence shown here is derived from an EMBL/GenBank/DDBJ whole genome shotgun (WGS) entry which is preliminary data.</text>
</comment>
<evidence type="ECO:0000313" key="2">
    <source>
        <dbReference type="EMBL" id="PJZ65069.1"/>
    </source>
</evidence>
<feature type="signal peptide" evidence="1">
    <location>
        <begin position="1"/>
        <end position="20"/>
    </location>
</feature>
<accession>A0A2M9Z9F7</accession>
<sequence length="463" mass="52518">MKRFLLLLFLLILSGPFLRAEDKVEEKRKSEKFSVSFWQFRTKGTSQTEIFGGISQPISFHLYLKGDKENSEYDLELDAVTNSTNGLRVVPGRNAYFGIIAKGFLWGIGRKSDPISFPAWKFWKDGVEGVFAESREGGFKVRFDLMDLYRGFPLLENQWLLLQGRREFLPDFVASELLSETKSDSDASTRYRAGIQVFGTLDNTWVLNCRVRYLSLGNWGRFGSETKEARAQREIGDKDYLTEWKLGIGYLGSIFYFSADAFLSRGLDKTAGNRFRVEKSIPISGEALRFDAGFYFPGIRISFFGFLPDREKRNSQGEILELGFVGMGSTPLSNPILGQVWGFYPAAWVTGSGLEKEDTIYPGKKSAGLIGIQAEGKMGEIRFGVRYTYISFLDTQAETSGRWSLATSSFSKDFVREAVIHISWFPFQPESDYIRLDLGGFESQDALGLKQWFLLLRLGAVWE</sequence>
<gene>
    <name evidence="2" type="ORF">CH371_14155</name>
</gene>
<proteinExistence type="predicted"/>
<dbReference type="Proteomes" id="UP000231912">
    <property type="component" value="Unassembled WGS sequence"/>
</dbReference>
<evidence type="ECO:0008006" key="4">
    <source>
        <dbReference type="Google" id="ProtNLM"/>
    </source>
</evidence>
<reference evidence="2 3" key="1">
    <citation type="submission" date="2017-07" db="EMBL/GenBank/DDBJ databases">
        <title>Leptospira spp. isolated from tropical soils.</title>
        <authorList>
            <person name="Thibeaux R."/>
            <person name="Iraola G."/>
            <person name="Ferres I."/>
            <person name="Bierque E."/>
            <person name="Girault D."/>
            <person name="Soupe-Gilbert M.-E."/>
            <person name="Picardeau M."/>
            <person name="Goarant C."/>
        </authorList>
    </citation>
    <scope>NUCLEOTIDE SEQUENCE [LARGE SCALE GENOMIC DNA]</scope>
    <source>
        <strain evidence="2 3">FH2-C-A2</strain>
    </source>
</reference>
<organism evidence="2 3">
    <name type="scientific">Leptospira wolffii</name>
    <dbReference type="NCBI Taxonomy" id="409998"/>
    <lineage>
        <taxon>Bacteria</taxon>
        <taxon>Pseudomonadati</taxon>
        <taxon>Spirochaetota</taxon>
        <taxon>Spirochaetia</taxon>
        <taxon>Leptospirales</taxon>
        <taxon>Leptospiraceae</taxon>
        <taxon>Leptospira</taxon>
    </lineage>
</organism>
<dbReference type="RefSeq" id="WP_100759486.1">
    <property type="nucleotide sequence ID" value="NZ_NPDT01000006.1"/>
</dbReference>
<evidence type="ECO:0000313" key="3">
    <source>
        <dbReference type="Proteomes" id="UP000231912"/>
    </source>
</evidence>
<dbReference type="AlphaFoldDB" id="A0A2M9Z9F7"/>
<name>A0A2M9Z9F7_9LEPT</name>
<keyword evidence="1" id="KW-0732">Signal</keyword>
<dbReference type="EMBL" id="NPDT01000006">
    <property type="protein sequence ID" value="PJZ65069.1"/>
    <property type="molecule type" value="Genomic_DNA"/>
</dbReference>
<evidence type="ECO:0000256" key="1">
    <source>
        <dbReference type="SAM" id="SignalP"/>
    </source>
</evidence>
<dbReference type="NCBIfam" id="NF047476">
    <property type="entry name" value="LA_2168_fam"/>
    <property type="match status" value="1"/>
</dbReference>